<name>A0ABQ6NAX7_9STRA</name>
<evidence type="ECO:0000256" key="1">
    <source>
        <dbReference type="ARBA" id="ARBA00022574"/>
    </source>
</evidence>
<dbReference type="SUPFAM" id="SSF52540">
    <property type="entry name" value="P-loop containing nucleoside triphosphate hydrolases"/>
    <property type="match status" value="1"/>
</dbReference>
<comment type="caution">
    <text evidence="6">The sequence shown here is derived from an EMBL/GenBank/DDBJ whole genome shotgun (WGS) entry which is preliminary data.</text>
</comment>
<keyword evidence="7" id="KW-1185">Reference proteome</keyword>
<evidence type="ECO:0000313" key="7">
    <source>
        <dbReference type="Proteomes" id="UP001165060"/>
    </source>
</evidence>
<keyword evidence="2" id="KW-0677">Repeat</keyword>
<dbReference type="Pfam" id="PF24883">
    <property type="entry name" value="NPHP3_N"/>
    <property type="match status" value="1"/>
</dbReference>
<organism evidence="6 7">
    <name type="scientific">Tetraparma gracilis</name>
    <dbReference type="NCBI Taxonomy" id="2962635"/>
    <lineage>
        <taxon>Eukaryota</taxon>
        <taxon>Sar</taxon>
        <taxon>Stramenopiles</taxon>
        <taxon>Ochrophyta</taxon>
        <taxon>Bolidophyceae</taxon>
        <taxon>Parmales</taxon>
        <taxon>Triparmaceae</taxon>
        <taxon>Tetraparma</taxon>
    </lineage>
</organism>
<feature type="domain" description="Nephrocystin 3-like N-terminal" evidence="4">
    <location>
        <begin position="700"/>
        <end position="842"/>
    </location>
</feature>
<dbReference type="Proteomes" id="UP001165060">
    <property type="component" value="Unassembled WGS sequence"/>
</dbReference>
<gene>
    <name evidence="6" type="ORF">TeGR_g1904</name>
</gene>
<feature type="compositionally biased region" description="Polar residues" evidence="3">
    <location>
        <begin position="8"/>
        <end position="19"/>
    </location>
</feature>
<dbReference type="PANTHER" id="PTHR19871:SF14">
    <property type="entry name" value="DUF4062 DOMAIN-CONTAINING PROTEIN"/>
    <property type="match status" value="1"/>
</dbReference>
<dbReference type="InterPro" id="IPR057588">
    <property type="entry name" value="NWD1/2-like_WH"/>
</dbReference>
<feature type="compositionally biased region" description="Low complexity" evidence="3">
    <location>
        <begin position="1392"/>
        <end position="1404"/>
    </location>
</feature>
<evidence type="ECO:0000256" key="3">
    <source>
        <dbReference type="SAM" id="MobiDB-lite"/>
    </source>
</evidence>
<evidence type="ECO:0000313" key="6">
    <source>
        <dbReference type="EMBL" id="GMI51723.1"/>
    </source>
</evidence>
<evidence type="ECO:0000256" key="2">
    <source>
        <dbReference type="ARBA" id="ARBA00022737"/>
    </source>
</evidence>
<feature type="compositionally biased region" description="Polar residues" evidence="3">
    <location>
        <begin position="60"/>
        <end position="69"/>
    </location>
</feature>
<evidence type="ECO:0000259" key="4">
    <source>
        <dbReference type="Pfam" id="PF24883"/>
    </source>
</evidence>
<dbReference type="PANTHER" id="PTHR19871">
    <property type="entry name" value="BETA TRANSDUCIN-RELATED PROTEIN"/>
    <property type="match status" value="1"/>
</dbReference>
<keyword evidence="1" id="KW-0853">WD repeat</keyword>
<feature type="domain" description="NWD1/2-like winged helix-turn-helix" evidence="5">
    <location>
        <begin position="938"/>
        <end position="1044"/>
    </location>
</feature>
<feature type="region of interest" description="Disordered" evidence="3">
    <location>
        <begin position="1262"/>
        <end position="1292"/>
    </location>
</feature>
<feature type="compositionally biased region" description="Polar residues" evidence="3">
    <location>
        <begin position="1427"/>
        <end position="1437"/>
    </location>
</feature>
<dbReference type="InterPro" id="IPR056884">
    <property type="entry name" value="NPHP3-like_N"/>
</dbReference>
<feature type="compositionally biased region" description="Polar residues" evidence="3">
    <location>
        <begin position="27"/>
        <end position="36"/>
    </location>
</feature>
<protein>
    <recommendedName>
        <fullName evidence="8">PH domain-containing protein</fullName>
    </recommendedName>
</protein>
<dbReference type="InterPro" id="IPR052752">
    <property type="entry name" value="NACHT-WD_repeat"/>
</dbReference>
<dbReference type="Pfam" id="PF25469">
    <property type="entry name" value="WHD_NWD1"/>
    <property type="match status" value="1"/>
</dbReference>
<evidence type="ECO:0000259" key="5">
    <source>
        <dbReference type="Pfam" id="PF25469"/>
    </source>
</evidence>
<dbReference type="EMBL" id="BRYB01006559">
    <property type="protein sequence ID" value="GMI51723.1"/>
    <property type="molecule type" value="Genomic_DNA"/>
</dbReference>
<dbReference type="Gene3D" id="3.40.50.300">
    <property type="entry name" value="P-loop containing nucleotide triphosphate hydrolases"/>
    <property type="match status" value="1"/>
</dbReference>
<proteinExistence type="predicted"/>
<reference evidence="6 7" key="1">
    <citation type="journal article" date="2023" name="Commun. Biol.">
        <title>Genome analysis of Parmales, the sister group of diatoms, reveals the evolutionary specialization of diatoms from phago-mixotrophs to photoautotrophs.</title>
        <authorList>
            <person name="Ban H."/>
            <person name="Sato S."/>
            <person name="Yoshikawa S."/>
            <person name="Yamada K."/>
            <person name="Nakamura Y."/>
            <person name="Ichinomiya M."/>
            <person name="Sato N."/>
            <person name="Blanc-Mathieu R."/>
            <person name="Endo H."/>
            <person name="Kuwata A."/>
            <person name="Ogata H."/>
        </authorList>
    </citation>
    <scope>NUCLEOTIDE SEQUENCE [LARGE SCALE GENOMIC DNA]</scope>
</reference>
<evidence type="ECO:0008006" key="8">
    <source>
        <dbReference type="Google" id="ProtNLM"/>
    </source>
</evidence>
<dbReference type="InterPro" id="IPR027417">
    <property type="entry name" value="P-loop_NTPase"/>
</dbReference>
<feature type="region of interest" description="Disordered" evidence="3">
    <location>
        <begin position="1387"/>
        <end position="1437"/>
    </location>
</feature>
<feature type="region of interest" description="Disordered" evidence="3">
    <location>
        <begin position="1"/>
        <end position="69"/>
    </location>
</feature>
<accession>A0ABQ6NAX7</accession>
<sequence length="1437" mass="157747">MDEETGTVPRTSSASSLTLENRRRSSTKLLVSQASSMMDRIDKANPNSASPLTVQPPSPDEISNGTLAGSRSRLNSFRDKAGASSSEAIQEALNLDDDGVHQASRGSLACLLNEANDLIVNRDAANAGTGTDEPKIFQGWAEMRGRSKRFYSWKHRFLVFDAATRRLTIYGDDSLMKQFGTYTVTDCNVPVRVKIPRMWHRKLRLDLALTDARRAPLSVNLYTQEAQQSWLRLFKREALDVTVDHPPLAPASLESRARISSLADRIAVISSVPVLKPDQTASGRPLRPEWSAHFEQSQNLGTAHLTPLTLIETMRLFTSADSGIAHMIAARKQQSLDVFVSSSSHDFIIERALLSSDVFPFLRELGKALGIEVNLPCDLSAAPMHFKNTHAIEVIRNREISRCRKASAGYSYVQLLGDRYGTNVLPSNFPADAFEKIMAVMEDKGHIEQVVLLSKWYHNDENAIPNQYKLQPINSLIPNFLSSNPELQHAAEKEWLETVELLEGSLSMASEGHMGEHWRETYQTSELHSEMKQGVLAKNKNAAGRKVLGFVREFLKIDFEDVLSMNFTDVREETEVSSSGERRHVRFCQDEAKSESMKDLKASLAASGARVETYKVDTIGLLCAEGESSDYLKAFTDRFCGEMVNCLVEAAKLSVVMPTPLEADVAAHAHVARVRQSSFMANKATERGIHACLSYLAGDSSTPFYIHGSAGSGKTSICSELLKRVVDTKEKDTKLMIRFVGTGHSTSSGLELLSSVCEQMMYILSSMEDSSSAPRESELPHTFGDMCHKFTKTLRALGEKDSTVILIVDGLDELANMHGGDATMLFSWLPAITPPRVKIIVSGDSDSEYHSVLSGICGTGAKLDLWDHEDVRMYVGKSLDMRGRRITQEQMEYIGKSLGSHCTPLVAQLVLHEAASWPSYLDGLESIPIRSNADFLTDKMLEKLERKHGEVIVRACFGYIASSTEGGLSTNEILDAMSLDDQLLKMVENLLPSGYLKLQRRFPTVILTRILQDCDDILRQSSTADGTVVWAFAHRVISDNVRKRCEKMAPHLHRGLADYFSGKFAEGKQVDGKGAVVHRSVDAQSLLDFNGKPNLRKIMELPYHYIRGKEWELLGAFLGNLDVLDVLGHRGSRRSLLRPGTARSMLLDLWKVFETKGGGAGKMAAVYKKALDDWGKEVSPSVRDSNRRMKAVAVFLKDAGVEFKSKKYIKAAGDMLELLLRREELEFGGEHPATVSTYRMLQSCLNSLGKDAALREKFGAKRGSVGGTEGHHQKVPAGALSTPQKGRGNNPEWNAKDMEVPEAMIAGDDELQTSLTPVALKDRIEKDSPTPISPIPLHSPLRDTVRQAREVKERGRGGGTPHTGLDSWIATKEEGWAGGEGGVEDYVGAGRGSSAGSSVLGAAEGAEEGRAGAAGGGRGGTALMASDSINSVDLDSQ</sequence>